<feature type="region of interest" description="Disordered" evidence="1">
    <location>
        <begin position="156"/>
        <end position="275"/>
    </location>
</feature>
<dbReference type="InterPro" id="IPR023393">
    <property type="entry name" value="START-like_dom_sf"/>
</dbReference>
<keyword evidence="2" id="KW-0472">Membrane</keyword>
<keyword evidence="2" id="KW-1133">Transmembrane helix</keyword>
<evidence type="ECO:0000256" key="1">
    <source>
        <dbReference type="SAM" id="MobiDB-lite"/>
    </source>
</evidence>
<dbReference type="Gene3D" id="3.30.530.20">
    <property type="match status" value="2"/>
</dbReference>
<feature type="transmembrane region" description="Helical" evidence="2">
    <location>
        <begin position="1200"/>
        <end position="1222"/>
    </location>
</feature>
<evidence type="ECO:0000313" key="3">
    <source>
        <dbReference type="EMBL" id="GMI22358.1"/>
    </source>
</evidence>
<evidence type="ECO:0000313" key="4">
    <source>
        <dbReference type="Proteomes" id="UP001165060"/>
    </source>
</evidence>
<organism evidence="3 4">
    <name type="scientific">Tetraparma gracilis</name>
    <dbReference type="NCBI Taxonomy" id="2962635"/>
    <lineage>
        <taxon>Eukaryota</taxon>
        <taxon>Sar</taxon>
        <taxon>Stramenopiles</taxon>
        <taxon>Ochrophyta</taxon>
        <taxon>Bolidophyceae</taxon>
        <taxon>Parmales</taxon>
        <taxon>Triparmaceae</taxon>
        <taxon>Tetraparma</taxon>
    </lineage>
</organism>
<keyword evidence="4" id="KW-1185">Reference proteome</keyword>
<feature type="non-terminal residue" evidence="3">
    <location>
        <position position="1"/>
    </location>
</feature>
<keyword evidence="2" id="KW-0812">Transmembrane</keyword>
<proteinExistence type="predicted"/>
<dbReference type="Proteomes" id="UP001165060">
    <property type="component" value="Unassembled WGS sequence"/>
</dbReference>
<feature type="transmembrane region" description="Helical" evidence="2">
    <location>
        <begin position="1104"/>
        <end position="1126"/>
    </location>
</feature>
<name>A0ABQ6MA90_9STRA</name>
<dbReference type="SUPFAM" id="SSF55961">
    <property type="entry name" value="Bet v1-like"/>
    <property type="match status" value="2"/>
</dbReference>
<gene>
    <name evidence="3" type="ORF">TeGR_g5290</name>
</gene>
<accession>A0ABQ6MA90</accession>
<evidence type="ECO:0008006" key="5">
    <source>
        <dbReference type="Google" id="ProtNLM"/>
    </source>
</evidence>
<feature type="compositionally biased region" description="Basic residues" evidence="1">
    <location>
        <begin position="168"/>
        <end position="177"/>
    </location>
</feature>
<feature type="compositionally biased region" description="Polar residues" evidence="1">
    <location>
        <begin position="1360"/>
        <end position="1377"/>
    </location>
</feature>
<feature type="region of interest" description="Disordered" evidence="1">
    <location>
        <begin position="1323"/>
        <end position="1377"/>
    </location>
</feature>
<evidence type="ECO:0000256" key="2">
    <source>
        <dbReference type="SAM" id="Phobius"/>
    </source>
</evidence>
<protein>
    <recommendedName>
        <fullName evidence="5">VASt domain-containing protein</fullName>
    </recommendedName>
</protein>
<feature type="compositionally biased region" description="Low complexity" evidence="1">
    <location>
        <begin position="210"/>
        <end position="244"/>
    </location>
</feature>
<feature type="compositionally biased region" description="Polar residues" evidence="1">
    <location>
        <begin position="156"/>
        <end position="167"/>
    </location>
</feature>
<feature type="compositionally biased region" description="Pro residues" evidence="1">
    <location>
        <begin position="245"/>
        <end position="275"/>
    </location>
</feature>
<sequence>PSPPPSSYYFFRRKIPSGKTTAGRPQYHAVDFHLCLTPSPSGLSIAVSTADLSPLLVAAGRRGVAHSGGRHSGGREHRPSLDAVLSDAASGSQQDRDLVLHARAAERFRLKRDRGQRVPLAVVSGELRLGAGEFGCSEVWLGLEVVGCEAARTSLRSRISQTGSRLSHASHRRKTRKPSVSAKIWDEDADASESGRGDSEVRSAGGGSSGDSDSAASSSAVSSSAVSSSAAPSSSATSSCDSPASPAPSSPVPPSPSAPPSPPSPSAPAPRSSPPLPSPLCLPVLQHLFQSVRTLHVSHARYSEIDSLRAGRFMSSGIPSSPALSEKEARVIQSSQLNAERGWERIPGTVRSPCGYFRSMLPGEHSGWGRCEGVVDCEAERALWYLWDFMCHSRTEEHATSREGLIRATVPIHKTSMFHIEGVPMGTFANRVFASWMTFRREENGDLVLVQVPHTDYGEDTAEVKAVDELIAEHETASKSVLATMHSVYRITPLAKRVCRVSFTSKGDVGLNLPVFMLKASIKKALAVVERMQKIYQRNGAQVDSELRDEFPKPPLLSELGAEAMQIYKMSSSLEMGAGVRKWTPVRAASPFARYWSQFSRRSGEMSSFLAKAEVVIDRSAPEIIAFWFAYCSRDKQERALKQKNLARLIVTEHAPHDHVTAFVGRAPFPLYPREFLERHVCAMTPEGHSICASATVSQEVDYGFKKKTVKGNRTTVLHAMPISPTQCHVRYLVEYHDPTVPVWVFKKKLPAFLHGVVALRDTFQRDREIDEAETSTVQRRIWEARVGGSGEQEYDEEEDALMASVKTTFESYKDSDFSPLKSPNHHVKMGAIFTNKATSGVLRASTVIDASIESILAWDSAKMSRENLKLHAENKGKVGLERSLERINAHCDVFHVAFDLKIPGFLPREYTGVSLGRVTTIQQYFLECRGEYDEADGAAVGIRLMRPDRKNLKKPWKVFDATFDQHRGLRELAKELPWFKAFLEKTIRGRLARNRALPHAKLECLSEEEAIRVGANLPQALRQRKTADAGIYQWSHQNPCVLELFEKYPWVESMILEIAKEVLNTAPWGLWFRVVTGSGLSMVDLATDLNVIFVYLNQDGQHFFGWAMLAMIITNMAMQLLIVFFQTRKAKRRVILTEVAIVISGLKPGFDAARVLNNKEVESYWTVNMVVHLSAMFVVVPVFFQDADAVARVSLTPKLAYQLVIGGFAGWMAFAAAFLCFMKKGYRGTFFSLETGAHATRAHFLDGHEDEIRMLTLKKNKHQWKGISDQVQEWVESNWERWEDSKPDWFTPSWKAKVPKKWIETAMGEYIAEDSGVGTNMSFGRRSSATSIGRSTTGSSSSSPLGGGSSRRRRTTWRAQNESGSNSSDLANAGTR</sequence>
<reference evidence="3 4" key="1">
    <citation type="journal article" date="2023" name="Commun. Biol.">
        <title>Genome analysis of Parmales, the sister group of diatoms, reveals the evolutionary specialization of diatoms from phago-mixotrophs to photoautotrophs.</title>
        <authorList>
            <person name="Ban H."/>
            <person name="Sato S."/>
            <person name="Yoshikawa S."/>
            <person name="Yamada K."/>
            <person name="Nakamura Y."/>
            <person name="Ichinomiya M."/>
            <person name="Sato N."/>
            <person name="Blanc-Mathieu R."/>
            <person name="Endo H."/>
            <person name="Kuwata A."/>
            <person name="Ogata H."/>
        </authorList>
    </citation>
    <scope>NUCLEOTIDE SEQUENCE [LARGE SCALE GENOMIC DNA]</scope>
</reference>
<comment type="caution">
    <text evidence="3">The sequence shown here is derived from an EMBL/GenBank/DDBJ whole genome shotgun (WGS) entry which is preliminary data.</text>
</comment>
<dbReference type="EMBL" id="BRYB01000082">
    <property type="protein sequence ID" value="GMI22358.1"/>
    <property type="molecule type" value="Genomic_DNA"/>
</dbReference>
<feature type="compositionally biased region" description="Low complexity" evidence="1">
    <location>
        <begin position="1325"/>
        <end position="1345"/>
    </location>
</feature>
<feature type="transmembrane region" description="Helical" evidence="2">
    <location>
        <begin position="1165"/>
        <end position="1185"/>
    </location>
</feature>